<sequence>MVKDCPAEIRRVFHIGRVEAAGSGSLLVLHFLCIMEWEAGTR</sequence>
<name>A0A150LPZ4_9BACI</name>
<evidence type="ECO:0000313" key="1">
    <source>
        <dbReference type="EMBL" id="KYD14348.1"/>
    </source>
</evidence>
<accession>A0A150LPZ4</accession>
<reference evidence="1 2" key="1">
    <citation type="submission" date="2016-01" db="EMBL/GenBank/DDBJ databases">
        <title>Draft Genome Sequences of Seven Thermophilic Sporeformers Isolated from Foods.</title>
        <authorList>
            <person name="Berendsen E.M."/>
            <person name="Wells-Bennik M.H."/>
            <person name="Krawcyk A.O."/>
            <person name="De Jong A."/>
            <person name="Holsappel S."/>
            <person name="Eijlander R.T."/>
            <person name="Kuipers O.P."/>
        </authorList>
    </citation>
    <scope>NUCLEOTIDE SEQUENCE [LARGE SCALE GENOMIC DNA]</scope>
    <source>
        <strain evidence="1 2">B4135</strain>
    </source>
</reference>
<dbReference type="Proteomes" id="UP000075683">
    <property type="component" value="Unassembled WGS sequence"/>
</dbReference>
<proteinExistence type="predicted"/>
<gene>
    <name evidence="1" type="ORF">B4135_2775</name>
</gene>
<dbReference type="AlphaFoldDB" id="A0A150LPZ4"/>
<dbReference type="EMBL" id="LQYT01000073">
    <property type="protein sequence ID" value="KYD14348.1"/>
    <property type="molecule type" value="Genomic_DNA"/>
</dbReference>
<evidence type="ECO:0000313" key="2">
    <source>
        <dbReference type="Proteomes" id="UP000075683"/>
    </source>
</evidence>
<comment type="caution">
    <text evidence="1">The sequence shown here is derived from an EMBL/GenBank/DDBJ whole genome shotgun (WGS) entry which is preliminary data.</text>
</comment>
<protein>
    <submittedName>
        <fullName evidence="1">Uncharacterized protein</fullName>
    </submittedName>
</protein>
<organism evidence="1 2">
    <name type="scientific">Caldibacillus debilis</name>
    <dbReference type="NCBI Taxonomy" id="301148"/>
    <lineage>
        <taxon>Bacteria</taxon>
        <taxon>Bacillati</taxon>
        <taxon>Bacillota</taxon>
        <taxon>Bacilli</taxon>
        <taxon>Bacillales</taxon>
        <taxon>Bacillaceae</taxon>
        <taxon>Caldibacillus</taxon>
    </lineage>
</organism>